<dbReference type="InterPro" id="IPR027944">
    <property type="entry name" value="SEO_C"/>
</dbReference>
<evidence type="ECO:0000259" key="2">
    <source>
        <dbReference type="Pfam" id="PF14577"/>
    </source>
</evidence>
<evidence type="ECO:0008006" key="5">
    <source>
        <dbReference type="Google" id="ProtNLM"/>
    </source>
</evidence>
<accession>A0AAN7JVC2</accession>
<dbReference type="Pfam" id="PF14577">
    <property type="entry name" value="SEO_C"/>
    <property type="match status" value="1"/>
</dbReference>
<keyword evidence="4" id="KW-1185">Reference proteome</keyword>
<proteinExistence type="predicted"/>
<evidence type="ECO:0000313" key="4">
    <source>
        <dbReference type="Proteomes" id="UP001345219"/>
    </source>
</evidence>
<feature type="domain" description="Sieve element occlusion C-terminal" evidence="2">
    <location>
        <begin position="533"/>
        <end position="670"/>
    </location>
</feature>
<dbReference type="Pfam" id="PF14576">
    <property type="entry name" value="SEO_N"/>
    <property type="match status" value="1"/>
</dbReference>
<dbReference type="PANTHER" id="PTHR33232">
    <property type="entry name" value="PROTEIN SIEVE ELEMENT OCCLUSION B-LIKE"/>
    <property type="match status" value="1"/>
</dbReference>
<gene>
    <name evidence="3" type="ORF">SAY87_002795</name>
</gene>
<dbReference type="EMBL" id="JAXIOK010000015">
    <property type="protein sequence ID" value="KAK4754691.1"/>
    <property type="molecule type" value="Genomic_DNA"/>
</dbReference>
<evidence type="ECO:0000259" key="1">
    <source>
        <dbReference type="Pfam" id="PF14576"/>
    </source>
</evidence>
<dbReference type="InterPro" id="IPR039299">
    <property type="entry name" value="SEOA"/>
</dbReference>
<dbReference type="GO" id="GO:0010088">
    <property type="term" value="P:phloem development"/>
    <property type="evidence" value="ECO:0007669"/>
    <property type="project" value="InterPro"/>
</dbReference>
<dbReference type="PANTHER" id="PTHR33232:SF9">
    <property type="entry name" value="PROTEIN SIEVE ELEMENT OCCLUSION B"/>
    <property type="match status" value="1"/>
</dbReference>
<dbReference type="Proteomes" id="UP001345219">
    <property type="component" value="Chromosome 2"/>
</dbReference>
<dbReference type="AlphaFoldDB" id="A0AAN7JVC2"/>
<reference evidence="3 4" key="1">
    <citation type="journal article" date="2023" name="Hortic Res">
        <title>Pangenome of water caltrop reveals structural variations and asymmetric subgenome divergence after allopolyploidization.</title>
        <authorList>
            <person name="Zhang X."/>
            <person name="Chen Y."/>
            <person name="Wang L."/>
            <person name="Yuan Y."/>
            <person name="Fang M."/>
            <person name="Shi L."/>
            <person name="Lu R."/>
            <person name="Comes H.P."/>
            <person name="Ma Y."/>
            <person name="Chen Y."/>
            <person name="Huang G."/>
            <person name="Zhou Y."/>
            <person name="Zheng Z."/>
            <person name="Qiu Y."/>
        </authorList>
    </citation>
    <scope>NUCLEOTIDE SEQUENCE [LARGE SCALE GENOMIC DNA]</scope>
    <source>
        <tissue evidence="3">Roots</tissue>
    </source>
</reference>
<comment type="caution">
    <text evidence="3">The sequence shown here is derived from an EMBL/GenBank/DDBJ whole genome shotgun (WGS) entry which is preliminary data.</text>
</comment>
<feature type="domain" description="Sieve element occlusion N-terminal" evidence="1">
    <location>
        <begin position="31"/>
        <end position="300"/>
    </location>
</feature>
<evidence type="ECO:0000313" key="3">
    <source>
        <dbReference type="EMBL" id="KAK4754691.1"/>
    </source>
</evidence>
<sequence>MAGIVSQMVFGKPERNKQVDQSLLAGLLGMFDDEKFVKEMLNSHAPDEGEIDDYSLFVLAENTLKAATTIVDGVANPKGAPPAPVDYKSPKEGFNPPLEAISEVTCQLTCKALDTKNVRETMVSLFQELSHYSWVGKAVVTLSSIAIYYADFWRLAQVEPSDMLGESVAILKGLPAITKPADATKIQVFGVLNEMIKTILDMTGCIVEFEQESKDVPELSTAIDISTSVTQIIISILACSIQFTTLISVMVDESKGKDLLAFARKVNMINHTIKSQLEDFKQKKEEIREYQRLQRLFNAPTDNVVLIKAFFCIKDEPQPLFLGSTKTTDKIDSLRRKNVLLLISDLKLSSYDLSIMVNIYNQPKFQESRYEIVWVPIVVDQKETDIDTTTTRQQFEDLQTQMPWYSARYPSLINKVAVKIVREKWHFQQETIVVALDPQGKVECHNAVHMIRMWGLEAFPFTDSVVMTIWKRRDISWFELLLNDSVIPNIQEAIKLEKLIFLYGSEDAKLVQELDEGIKKMADDSGTAINAFNVTKVALFWTRLESCMFSMMQAQIDVLDTLMQDILKLYASFKKDGGFALLAKGSRVVISCTLSSASKVVANYDEWKKVVGIDGMTIETAFKVQHDQSVAPETCYHFYIPNTAGHMPEEVKCPVCPRTMRKIIKFECCHGAH</sequence>
<dbReference type="InterPro" id="IPR027942">
    <property type="entry name" value="SEO_N"/>
</dbReference>
<name>A0AAN7JVC2_9MYRT</name>
<protein>
    <recommendedName>
        <fullName evidence="5">Protein SIEVE ELEMENT OCCLUSION B-like</fullName>
    </recommendedName>
</protein>
<organism evidence="3 4">
    <name type="scientific">Trapa incisa</name>
    <dbReference type="NCBI Taxonomy" id="236973"/>
    <lineage>
        <taxon>Eukaryota</taxon>
        <taxon>Viridiplantae</taxon>
        <taxon>Streptophyta</taxon>
        <taxon>Embryophyta</taxon>
        <taxon>Tracheophyta</taxon>
        <taxon>Spermatophyta</taxon>
        <taxon>Magnoliopsida</taxon>
        <taxon>eudicotyledons</taxon>
        <taxon>Gunneridae</taxon>
        <taxon>Pentapetalae</taxon>
        <taxon>rosids</taxon>
        <taxon>malvids</taxon>
        <taxon>Myrtales</taxon>
        <taxon>Lythraceae</taxon>
        <taxon>Trapa</taxon>
    </lineage>
</organism>